<evidence type="ECO:0000313" key="2">
    <source>
        <dbReference type="Proteomes" id="UP000472355"/>
    </source>
</evidence>
<name>A0A6M0SSQ8_CLOBO</name>
<dbReference type="EMBL" id="SGKU01000037">
    <property type="protein sequence ID" value="NFA43396.1"/>
    <property type="molecule type" value="Genomic_DNA"/>
</dbReference>
<accession>A0A6M0SSQ8</accession>
<gene>
    <name evidence="1" type="ORF">EXM65_12640</name>
</gene>
<comment type="caution">
    <text evidence="1">The sequence shown here is derived from an EMBL/GenBank/DDBJ whole genome shotgun (WGS) entry which is preliminary data.</text>
</comment>
<protein>
    <submittedName>
        <fullName evidence="1">Uncharacterized protein</fullName>
    </submittedName>
</protein>
<organism evidence="1 2">
    <name type="scientific">Clostridium botulinum</name>
    <dbReference type="NCBI Taxonomy" id="1491"/>
    <lineage>
        <taxon>Bacteria</taxon>
        <taxon>Bacillati</taxon>
        <taxon>Bacillota</taxon>
        <taxon>Clostridia</taxon>
        <taxon>Eubacteriales</taxon>
        <taxon>Clostridiaceae</taxon>
        <taxon>Clostridium</taxon>
    </lineage>
</organism>
<dbReference type="AlphaFoldDB" id="A0A6M0SSQ8"/>
<dbReference type="Proteomes" id="UP000472355">
    <property type="component" value="Unassembled WGS sequence"/>
</dbReference>
<evidence type="ECO:0000313" key="1">
    <source>
        <dbReference type="EMBL" id="NFA43396.1"/>
    </source>
</evidence>
<proteinExistence type="predicted"/>
<reference evidence="1 2" key="1">
    <citation type="submission" date="2019-02" db="EMBL/GenBank/DDBJ databases">
        <title>Genome sequencing of Clostridium botulinum clinical isolates.</title>
        <authorList>
            <person name="Brunt J."/>
            <person name="Van Vliet A.H.M."/>
            <person name="Stringer S.C."/>
            <person name="Grant K.A."/>
            <person name="Carter A.C."/>
            <person name="Peck M.W."/>
        </authorList>
    </citation>
    <scope>NUCLEOTIDE SEQUENCE [LARGE SCALE GENOMIC DNA]</scope>
    <source>
        <strain evidence="1 2">H113700579</strain>
    </source>
</reference>
<sequence length="84" mass="9818">MIKYMVTATFQEENIINECEGNTRLLIGENQIFYCGDNNHDAVSIFDTLPNDDKSIFKANVNFIKIKNRHIVKDWKIIENLELL</sequence>